<feature type="region of interest" description="Disordered" evidence="1">
    <location>
        <begin position="241"/>
        <end position="270"/>
    </location>
</feature>
<evidence type="ECO:0000256" key="1">
    <source>
        <dbReference type="SAM" id="MobiDB-lite"/>
    </source>
</evidence>
<feature type="transmembrane region" description="Helical" evidence="2">
    <location>
        <begin position="84"/>
        <end position="107"/>
    </location>
</feature>
<gene>
    <name evidence="3" type="ORF">H9623_15120</name>
</gene>
<feature type="transmembrane region" description="Helical" evidence="2">
    <location>
        <begin position="45"/>
        <end position="64"/>
    </location>
</feature>
<reference evidence="3 4" key="1">
    <citation type="submission" date="2020-08" db="EMBL/GenBank/DDBJ databases">
        <title>A Genomic Blueprint of the Chicken Gut Microbiome.</title>
        <authorList>
            <person name="Gilroy R."/>
            <person name="Ravi A."/>
            <person name="Getino M."/>
            <person name="Pursley I."/>
            <person name="Horton D.L."/>
            <person name="Alikhan N.-F."/>
            <person name="Baker D."/>
            <person name="Gharbi K."/>
            <person name="Hall N."/>
            <person name="Watson M."/>
            <person name="Adriaenssens E.M."/>
            <person name="Foster-Nyarko E."/>
            <person name="Jarju S."/>
            <person name="Secka A."/>
            <person name="Antonio M."/>
            <person name="Oren A."/>
            <person name="Chaudhuri R."/>
            <person name="La Ragione R.M."/>
            <person name="Hildebrand F."/>
            <person name="Pallen M.J."/>
        </authorList>
    </citation>
    <scope>NUCLEOTIDE SEQUENCE [LARGE SCALE GENOMIC DNA]</scope>
    <source>
        <strain evidence="3 4">Sa1BUA8</strain>
    </source>
</reference>
<feature type="transmembrane region" description="Helical" evidence="2">
    <location>
        <begin position="113"/>
        <end position="141"/>
    </location>
</feature>
<keyword evidence="4" id="KW-1185">Reference proteome</keyword>
<organism evidence="3 4">
    <name type="scientific">Oerskovia douganii</name>
    <dbReference type="NCBI Taxonomy" id="2762210"/>
    <lineage>
        <taxon>Bacteria</taxon>
        <taxon>Bacillati</taxon>
        <taxon>Actinomycetota</taxon>
        <taxon>Actinomycetes</taxon>
        <taxon>Micrococcales</taxon>
        <taxon>Cellulomonadaceae</taxon>
        <taxon>Oerskovia</taxon>
    </lineage>
</organism>
<dbReference type="EMBL" id="JACSPN010000022">
    <property type="protein sequence ID" value="MBE7701622.1"/>
    <property type="molecule type" value="Genomic_DNA"/>
</dbReference>
<dbReference type="AlphaFoldDB" id="A0A9D5UJE8"/>
<dbReference type="RefSeq" id="WP_193720854.1">
    <property type="nucleotide sequence ID" value="NZ_JACSPN010000022.1"/>
</dbReference>
<evidence type="ECO:0000313" key="4">
    <source>
        <dbReference type="Proteomes" id="UP000822993"/>
    </source>
</evidence>
<proteinExistence type="predicted"/>
<accession>A0A9D5UJE8</accession>
<keyword evidence="2" id="KW-1133">Transmembrane helix</keyword>
<evidence type="ECO:0000313" key="3">
    <source>
        <dbReference type="EMBL" id="MBE7701622.1"/>
    </source>
</evidence>
<comment type="caution">
    <text evidence="3">The sequence shown here is derived from an EMBL/GenBank/DDBJ whole genome shotgun (WGS) entry which is preliminary data.</text>
</comment>
<evidence type="ECO:0000256" key="2">
    <source>
        <dbReference type="SAM" id="Phobius"/>
    </source>
</evidence>
<sequence>MTTTAPRVGTTPLSKVRLRDVPGVAWTLAVGFAPRARDGGRRARLLSAATWLYWCATVLVLPGMRHHDRLVVARVGRRSFGAQVAIAGRIVVAVVGLEVAVFAILLLPEVLVWWAPAMTWVVLGCLGAWLVTSLLTALALLTPILARIWAVGAEARRRLGTEQAAADLATVRSTRWTVDSVTSRLPHGGLAVVAAHVRATVPLGETVVVQAASANHVRLYERYGLAPLAIAPWTLVGEHLSQHRSPGRGRPGRPRTAVPEDSPEVARCSP</sequence>
<dbReference type="Proteomes" id="UP000822993">
    <property type="component" value="Unassembled WGS sequence"/>
</dbReference>
<keyword evidence="2" id="KW-0812">Transmembrane</keyword>
<keyword evidence="2" id="KW-0472">Membrane</keyword>
<name>A0A9D5UJE8_9CELL</name>
<protein>
    <submittedName>
        <fullName evidence="3">Uncharacterized protein</fullName>
    </submittedName>
</protein>